<dbReference type="Pfam" id="PF01928">
    <property type="entry name" value="CYTH"/>
    <property type="match status" value="1"/>
</dbReference>
<dbReference type="KEGG" id="caa:Caka_1493"/>
<proteinExistence type="predicted"/>
<reference evidence="3 4" key="1">
    <citation type="journal article" date="2010" name="Stand. Genomic Sci.">
        <title>Complete genome sequence of Coraliomargarita akajimensis type strain (04OKA010-24).</title>
        <authorList>
            <person name="Mavromatis K."/>
            <person name="Abt B."/>
            <person name="Brambilla E."/>
            <person name="Lapidus A."/>
            <person name="Copeland A."/>
            <person name="Deshpande S."/>
            <person name="Nolan M."/>
            <person name="Lucas S."/>
            <person name="Tice H."/>
            <person name="Cheng J.F."/>
            <person name="Han C."/>
            <person name="Detter J.C."/>
            <person name="Woyke T."/>
            <person name="Goodwin L."/>
            <person name="Pitluck S."/>
            <person name="Held B."/>
            <person name="Brettin T."/>
            <person name="Tapia R."/>
            <person name="Ivanova N."/>
            <person name="Mikhailova N."/>
            <person name="Pati A."/>
            <person name="Liolios K."/>
            <person name="Chen A."/>
            <person name="Palaniappan K."/>
            <person name="Land M."/>
            <person name="Hauser L."/>
            <person name="Chang Y.J."/>
            <person name="Jeffries C.D."/>
            <person name="Rohde M."/>
            <person name="Goker M."/>
            <person name="Bristow J."/>
            <person name="Eisen J.A."/>
            <person name="Markowitz V."/>
            <person name="Hugenholtz P."/>
            <person name="Klenk H.P."/>
            <person name="Kyrpides N.C."/>
        </authorList>
    </citation>
    <scope>NUCLEOTIDE SEQUENCE [LARGE SCALE GENOMIC DNA]</scope>
    <source>
        <strain evidence="4">DSM 45221 / IAM 15411 / JCM 23193 / KCTC 12865</strain>
    </source>
</reference>
<keyword evidence="4" id="KW-1185">Reference proteome</keyword>
<dbReference type="InterPro" id="IPR012042">
    <property type="entry name" value="NeuTTM/CthTTM-like"/>
</dbReference>
<gene>
    <name evidence="3" type="ordered locus">Caka_1493</name>
</gene>
<evidence type="ECO:0000256" key="1">
    <source>
        <dbReference type="PIRSR" id="PIRSR016487-1"/>
    </source>
</evidence>
<dbReference type="SUPFAM" id="SSF55154">
    <property type="entry name" value="CYTH-like phosphatases"/>
    <property type="match status" value="1"/>
</dbReference>
<evidence type="ECO:0000313" key="4">
    <source>
        <dbReference type="Proteomes" id="UP000000925"/>
    </source>
</evidence>
<dbReference type="OrthoDB" id="9805588at2"/>
<accession>D5EJB3</accession>
<dbReference type="PROSITE" id="PS51707">
    <property type="entry name" value="CYTH"/>
    <property type="match status" value="1"/>
</dbReference>
<evidence type="ECO:0000313" key="3">
    <source>
        <dbReference type="EMBL" id="ADE54512.1"/>
    </source>
</evidence>
<dbReference type="STRING" id="583355.Caka_1493"/>
<dbReference type="CDD" id="cd07761">
    <property type="entry name" value="CYTH-like_CthTTM-like"/>
    <property type="match status" value="1"/>
</dbReference>
<protein>
    <submittedName>
        <fullName evidence="3">Adenylate cyclase</fullName>
    </submittedName>
</protein>
<dbReference type="Proteomes" id="UP000000925">
    <property type="component" value="Chromosome"/>
</dbReference>
<dbReference type="PANTHER" id="PTHR40114">
    <property type="entry name" value="SLR0698 PROTEIN"/>
    <property type="match status" value="1"/>
</dbReference>
<dbReference type="HOGENOM" id="CLU_109545_0_0_0"/>
<dbReference type="EMBL" id="CP001998">
    <property type="protein sequence ID" value="ADE54512.1"/>
    <property type="molecule type" value="Genomic_DNA"/>
</dbReference>
<dbReference type="InterPro" id="IPR023577">
    <property type="entry name" value="CYTH_domain"/>
</dbReference>
<feature type="domain" description="CYTH" evidence="2">
    <location>
        <begin position="4"/>
        <end position="149"/>
    </location>
</feature>
<dbReference type="AlphaFoldDB" id="D5EJB3"/>
<dbReference type="eggNOG" id="COG2954">
    <property type="taxonomic scope" value="Bacteria"/>
</dbReference>
<dbReference type="RefSeq" id="WP_013043234.1">
    <property type="nucleotide sequence ID" value="NC_014008.1"/>
</dbReference>
<name>D5EJB3_CORAD</name>
<feature type="active site" description="Proton acceptor" evidence="1">
    <location>
        <position position="31"/>
    </location>
</feature>
<dbReference type="InterPro" id="IPR033469">
    <property type="entry name" value="CYTH-like_dom_sf"/>
</dbReference>
<dbReference type="SMART" id="SM01118">
    <property type="entry name" value="CYTH"/>
    <property type="match status" value="1"/>
</dbReference>
<sequence>MSDSLEIERKFLVKRLPPLDGARGVHLRQGYLSVGVTEVRLREVGEAYCLTCKRGAGRTRTEVEVEITADQFNALWGLTEGARVEKTRYYLELDQQLVELDVYHGGLKSLVVAEVEFSSQSDADQYALPDWFGLEVTEDARYKNKCLALEGLPNV</sequence>
<dbReference type="PIRSF" id="PIRSF016487">
    <property type="entry name" value="CYTH_UCP016487"/>
    <property type="match status" value="1"/>
</dbReference>
<dbReference type="Gene3D" id="2.40.320.10">
    <property type="entry name" value="Hypothetical Protein Pfu-838710-001"/>
    <property type="match status" value="1"/>
</dbReference>
<evidence type="ECO:0000259" key="2">
    <source>
        <dbReference type="PROSITE" id="PS51707"/>
    </source>
</evidence>
<dbReference type="PANTHER" id="PTHR40114:SF1">
    <property type="entry name" value="SLR0698 PROTEIN"/>
    <property type="match status" value="1"/>
</dbReference>
<organism evidence="3 4">
    <name type="scientific">Coraliomargarita akajimensis (strain DSM 45221 / IAM 15411 / JCM 23193 / KCTC 12865 / 04OKA010-24)</name>
    <dbReference type="NCBI Taxonomy" id="583355"/>
    <lineage>
        <taxon>Bacteria</taxon>
        <taxon>Pseudomonadati</taxon>
        <taxon>Verrucomicrobiota</taxon>
        <taxon>Opitutia</taxon>
        <taxon>Puniceicoccales</taxon>
        <taxon>Coraliomargaritaceae</taxon>
        <taxon>Coraliomargarita</taxon>
    </lineage>
</organism>